<dbReference type="SUPFAM" id="SSF52540">
    <property type="entry name" value="P-loop containing nucleoside triphosphate hydrolases"/>
    <property type="match status" value="1"/>
</dbReference>
<protein>
    <submittedName>
        <fullName evidence="7">TM0106 family RecB-like putative nuclease</fullName>
    </submittedName>
</protein>
<dbReference type="InterPro" id="IPR012337">
    <property type="entry name" value="RNaseH-like_sf"/>
</dbReference>
<evidence type="ECO:0000256" key="3">
    <source>
        <dbReference type="ARBA" id="ARBA00022806"/>
    </source>
</evidence>
<keyword evidence="1" id="KW-0547">Nucleotide-binding</keyword>
<dbReference type="CDD" id="cd17934">
    <property type="entry name" value="DEXXQc_Upf1-like"/>
    <property type="match status" value="1"/>
</dbReference>
<accession>A0ABV3LF09</accession>
<dbReference type="InterPro" id="IPR027417">
    <property type="entry name" value="P-loop_NTPase"/>
</dbReference>
<dbReference type="SUPFAM" id="SSF53098">
    <property type="entry name" value="Ribonuclease H-like"/>
    <property type="match status" value="1"/>
</dbReference>
<dbReference type="InterPro" id="IPR047187">
    <property type="entry name" value="SF1_C_Upf1"/>
</dbReference>
<dbReference type="Pfam" id="PF13604">
    <property type="entry name" value="AAA_30"/>
    <property type="match status" value="1"/>
</dbReference>
<comment type="caution">
    <text evidence="7">The sequence shown here is derived from an EMBL/GenBank/DDBJ whole genome shotgun (WGS) entry which is preliminary data.</text>
</comment>
<evidence type="ECO:0000313" key="7">
    <source>
        <dbReference type="EMBL" id="MEW1974491.1"/>
    </source>
</evidence>
<feature type="domain" description="DNA2/NAM7 helicase-like C-terminal" evidence="5">
    <location>
        <begin position="989"/>
        <end position="1160"/>
    </location>
</feature>
<dbReference type="CDD" id="cd18808">
    <property type="entry name" value="SF1_C_Upf1"/>
    <property type="match status" value="1"/>
</dbReference>
<dbReference type="Pfam" id="PF13482">
    <property type="entry name" value="RNase_H_2"/>
    <property type="match status" value="1"/>
</dbReference>
<keyword evidence="4" id="KW-0067">ATP-binding</keyword>
<dbReference type="NCBIfam" id="TIGR03491">
    <property type="entry name" value="TM0106 family RecB-like putative nuclease"/>
    <property type="match status" value="1"/>
</dbReference>
<dbReference type="Pfam" id="PF13087">
    <property type="entry name" value="AAA_12"/>
    <property type="match status" value="1"/>
</dbReference>
<dbReference type="InterPro" id="IPR050534">
    <property type="entry name" value="Coronavir_polyprotein_1ab"/>
</dbReference>
<gene>
    <name evidence="7" type="ORF">AB0301_05325</name>
</gene>
<proteinExistence type="predicted"/>
<feature type="domain" description="YprB ribonuclease H-like" evidence="6">
    <location>
        <begin position="326"/>
        <end position="517"/>
    </location>
</feature>
<evidence type="ECO:0000259" key="6">
    <source>
        <dbReference type="Pfam" id="PF13482"/>
    </source>
</evidence>
<dbReference type="PANTHER" id="PTHR43788">
    <property type="entry name" value="DNA2/NAM7 HELICASE FAMILY MEMBER"/>
    <property type="match status" value="1"/>
</dbReference>
<evidence type="ECO:0000313" key="8">
    <source>
        <dbReference type="Proteomes" id="UP001553715"/>
    </source>
</evidence>
<dbReference type="Gene3D" id="3.40.50.300">
    <property type="entry name" value="P-loop containing nucleotide triphosphate hydrolases"/>
    <property type="match status" value="2"/>
</dbReference>
<organism evidence="7 8">
    <name type="scientific">Microbacterium profundi</name>
    <dbReference type="NCBI Taxonomy" id="450380"/>
    <lineage>
        <taxon>Bacteria</taxon>
        <taxon>Bacillati</taxon>
        <taxon>Actinomycetota</taxon>
        <taxon>Actinomycetes</taxon>
        <taxon>Micrococcales</taxon>
        <taxon>Microbacteriaceae</taxon>
        <taxon>Microbacterium</taxon>
    </lineage>
</organism>
<dbReference type="RefSeq" id="WP_366232652.1">
    <property type="nucleotide sequence ID" value="NZ_JBFBMH010000005.1"/>
</dbReference>
<keyword evidence="8" id="KW-1185">Reference proteome</keyword>
<evidence type="ECO:0000256" key="1">
    <source>
        <dbReference type="ARBA" id="ARBA00022741"/>
    </source>
</evidence>
<evidence type="ECO:0000256" key="2">
    <source>
        <dbReference type="ARBA" id="ARBA00022801"/>
    </source>
</evidence>
<name>A0ABV3LF09_9MICO</name>
<dbReference type="InterPro" id="IPR019993">
    <property type="entry name" value="RecB_nuclease_TM0106_put"/>
</dbReference>
<keyword evidence="3" id="KW-0347">Helicase</keyword>
<dbReference type="EMBL" id="JBFBMH010000005">
    <property type="protein sequence ID" value="MEW1974491.1"/>
    <property type="molecule type" value="Genomic_DNA"/>
</dbReference>
<dbReference type="InterPro" id="IPR041679">
    <property type="entry name" value="DNA2/NAM7-like_C"/>
</dbReference>
<reference evidence="7 8" key="1">
    <citation type="submission" date="2024-06" db="EMBL/GenBank/DDBJ databases">
        <title>The Natural Products Discovery Center: Release of the First 8490 Sequenced Strains for Exploring Actinobacteria Biosynthetic Diversity.</title>
        <authorList>
            <person name="Kalkreuter E."/>
            <person name="Kautsar S.A."/>
            <person name="Yang D."/>
            <person name="Bader C.D."/>
            <person name="Teijaro C.N."/>
            <person name="Fluegel L."/>
            <person name="Davis C.M."/>
            <person name="Simpson J.R."/>
            <person name="Lauterbach L."/>
            <person name="Steele A.D."/>
            <person name="Gui C."/>
            <person name="Meng S."/>
            <person name="Li G."/>
            <person name="Viehrig K."/>
            <person name="Ye F."/>
            <person name="Su P."/>
            <person name="Kiefer A.F."/>
            <person name="Nichols A."/>
            <person name="Cepeda A.J."/>
            <person name="Yan W."/>
            <person name="Fan B."/>
            <person name="Jiang Y."/>
            <person name="Adhikari A."/>
            <person name="Zheng C.-J."/>
            <person name="Schuster L."/>
            <person name="Cowan T.M."/>
            <person name="Smanski M.J."/>
            <person name="Chevrette M.G."/>
            <person name="De Carvalho L.P.S."/>
            <person name="Shen B."/>
        </authorList>
    </citation>
    <scope>NUCLEOTIDE SEQUENCE [LARGE SCALE GENOMIC DNA]</scope>
    <source>
        <strain evidence="7 8">NPDC077434</strain>
    </source>
</reference>
<dbReference type="Proteomes" id="UP001553715">
    <property type="component" value="Unassembled WGS sequence"/>
</dbReference>
<sequence length="1191" mass="128381">MRIDTQAQRVIFSASDLKAAAECEFAWARAIDAKLGRVPRVVEPEDATLARAAQLGDLHEVKVLEAYRERFGTDAVHEVPKVSSAEASSLAAAVAETGNALRSDAKVLFQAAFSTDEFVGFADFLLREDDGSWRVQDSKLARTARVTALMQLAAYVDQLDGLGIPRSDWVDLILGDGTISTHEVDDLLPLFHVRRARLRALIADRRVESGGEGEALAWGDDRGDLEIVACGRCATCTEQVDAHRDLLMVARMRPVQRARLRAAGIETIDDLAEAVTTPAGMNVDTFESLRAQARLQLRADADDAPTFDVYHPGAIHTLPRPSRGDIFFDFEGDPLYTEPAGDGHAQWGIDYLFGWVDNEDQYTPLWAHTFADEKIALEQFLDFVDARRAAHPDMHIYHYAPYETSHLVAMAARYGVRESDVDRLLREGVFVDLYPLVLRTVRVGSRSYSIKKLEPLYMGEEVRTSDVQKGDDSIVQYVAARALAEAGERAEAESVLDDLADYNRYDCVSTRRLRNWLIEIAKQKGVSPAPPDETEDLVYEPSHRSVALLADAERDVEAGGDGEVHRVAAAAIDYYPREAKSFWVGHFQRLREPVSMWDQTRDVIRVDAGQSTLRRDWTVEEGRRVASREIEIRGEISPGTTLGAGANPFALYPFPAPFDIEAPSRAVHVARAITVAEVLDDGYVITETAVGGQTWDEFPVALTPAAPPRVVSLQGAIDEWADAVHEAAPSFPADAAADILRRIPPRTRSGNGLPVVAGGAMGANGGAGIDRGAGIDGGAGIEGDAGIKGGVGGVDRIDAIVRGVLDLDRSYLAVQGPPGTGKTYTGSRVIARLVNEHGYRIGVVAQSHAIIETLLDRIVADGVPPGQVGKAPKDNDGDPKYTAIPKTGMASFLAERAGAGVVVGGTAWDFSNTARVERDGLDLLVIDEAGQFSLASTIAVAAGAKSLLLLGDPQQLPQVSQGAHPEPVNTSALGWVMDGDAVIRPGYGYFLDRSWRMHPAVATPVSRLSYAGQLASAPGTDQRSIAGIDPGLHVISLRHRRNATQSPEEAAEVVRIVRDLLGREFTEPDAAPRPLSEADIIVVAPYNAQKQLVIDALAAEGMTGVPVGTVDNFQGKEAAVSITTLAASSGRDAPRGPEFLLLQNRLNVAISRAQVAAYLIHSPALLDDLPRTPEGVARMSAFARLVGADQA</sequence>
<dbReference type="PANTHER" id="PTHR43788:SF8">
    <property type="entry name" value="DNA-BINDING PROTEIN SMUBP-2"/>
    <property type="match status" value="1"/>
</dbReference>
<evidence type="ECO:0000259" key="5">
    <source>
        <dbReference type="Pfam" id="PF13087"/>
    </source>
</evidence>
<evidence type="ECO:0000256" key="4">
    <source>
        <dbReference type="ARBA" id="ARBA00022840"/>
    </source>
</evidence>
<keyword evidence="2" id="KW-0378">Hydrolase</keyword>
<dbReference type="InterPro" id="IPR038720">
    <property type="entry name" value="YprB_RNase_H-like_dom"/>
</dbReference>